<organism evidence="2 3">
    <name type="scientific">Streptomyces microflavus DSM 40593</name>
    <dbReference type="NCBI Taxonomy" id="1303692"/>
    <lineage>
        <taxon>Bacteria</taxon>
        <taxon>Bacillati</taxon>
        <taxon>Actinomycetota</taxon>
        <taxon>Actinomycetes</taxon>
        <taxon>Kitasatosporales</taxon>
        <taxon>Streptomycetaceae</taxon>
        <taxon>Streptomyces</taxon>
    </lineage>
</organism>
<dbReference type="EMBL" id="CP005080">
    <property type="protein sequence ID" value="AGK79414.1"/>
    <property type="molecule type" value="Genomic_DNA"/>
</dbReference>
<dbReference type="PATRIC" id="fig|1303692.3.peg.4524"/>
<feature type="transmembrane region" description="Helical" evidence="1">
    <location>
        <begin position="50"/>
        <end position="71"/>
    </location>
</feature>
<dbReference type="HOGENOM" id="CLU_2002608_0_0_11"/>
<gene>
    <name evidence="2" type="ORF">SFUL_4518</name>
</gene>
<accession>N0CWT3</accession>
<reference evidence="2 3" key="1">
    <citation type="submission" date="2013-04" db="EMBL/GenBank/DDBJ databases">
        <title>Complete genome sequence of Streptomyces fulvissimus.</title>
        <authorList>
            <person name="Myronovskyi M."/>
            <person name="Tokovenko B."/>
            <person name="Manderscheid N."/>
            <person name="Petzke L."/>
            <person name="Luzhetskyy A."/>
        </authorList>
    </citation>
    <scope>NUCLEOTIDE SEQUENCE [LARGE SCALE GENOMIC DNA]</scope>
    <source>
        <strain evidence="2 3">DSM 40593</strain>
    </source>
</reference>
<evidence type="ECO:0000313" key="3">
    <source>
        <dbReference type="Proteomes" id="UP000013304"/>
    </source>
</evidence>
<feature type="transmembrane region" description="Helical" evidence="1">
    <location>
        <begin position="91"/>
        <end position="111"/>
    </location>
</feature>
<dbReference type="KEGG" id="sfi:SFUL_4518"/>
<feature type="transmembrane region" description="Helical" evidence="1">
    <location>
        <begin position="20"/>
        <end position="38"/>
    </location>
</feature>
<protein>
    <submittedName>
        <fullName evidence="2">Uncharacterized protein</fullName>
    </submittedName>
</protein>
<dbReference type="eggNOG" id="ENOG50325R3">
    <property type="taxonomic scope" value="Bacteria"/>
</dbReference>
<keyword evidence="1" id="KW-0472">Membrane</keyword>
<proteinExistence type="predicted"/>
<name>N0CWT3_STRMI</name>
<keyword evidence="1" id="KW-0812">Transmembrane</keyword>
<sequence length="124" mass="12882">MGARPHRPEDDSMSTPGPRRARLLAAGYIGLVTAAALAQEIAGQPEGGRIPLTLATFPGGIALLVLLYLSAPLTGDGPGTEEAGFSLLAPLFHGAGALLNVLIVWGVIAFARHFRAEARRSRSS</sequence>
<keyword evidence="1" id="KW-1133">Transmembrane helix</keyword>
<dbReference type="AlphaFoldDB" id="N0CWT3"/>
<evidence type="ECO:0000256" key="1">
    <source>
        <dbReference type="SAM" id="Phobius"/>
    </source>
</evidence>
<evidence type="ECO:0000313" key="2">
    <source>
        <dbReference type="EMBL" id="AGK79414.1"/>
    </source>
</evidence>
<dbReference type="Proteomes" id="UP000013304">
    <property type="component" value="Chromosome"/>
</dbReference>